<evidence type="ECO:0008006" key="5">
    <source>
        <dbReference type="Google" id="ProtNLM"/>
    </source>
</evidence>
<evidence type="ECO:0000256" key="2">
    <source>
        <dbReference type="SAM" id="MobiDB-lite"/>
    </source>
</evidence>
<feature type="region of interest" description="Disordered" evidence="2">
    <location>
        <begin position="146"/>
        <end position="166"/>
    </location>
</feature>
<reference evidence="3" key="1">
    <citation type="submission" date="2024-05" db="EMBL/GenBank/DDBJ databases">
        <title>Isolation and characterization of Sporomusa carbonis sp. nov., a carboxydotrophic hydrogenogen in the genus of Sporomusa isolated from a charcoal burning pile.</title>
        <authorList>
            <person name="Boeer T."/>
            <person name="Rosenbaum F."/>
            <person name="Eysell L."/>
            <person name="Mueller V."/>
            <person name="Daniel R."/>
            <person name="Poehlein A."/>
        </authorList>
    </citation>
    <scope>NUCLEOTIDE SEQUENCE [LARGE SCALE GENOMIC DNA]</scope>
    <source>
        <strain evidence="3">DSM 10669</strain>
    </source>
</reference>
<dbReference type="Proteomes" id="UP000216752">
    <property type="component" value="Chromosome"/>
</dbReference>
<dbReference type="RefSeq" id="WP_094603827.1">
    <property type="nucleotide sequence ID" value="NZ_CP155573.1"/>
</dbReference>
<dbReference type="InterPro" id="IPR007809">
    <property type="entry name" value="FlgN-like"/>
</dbReference>
<protein>
    <recommendedName>
        <fullName evidence="5">FlgN protein</fullName>
    </recommendedName>
</protein>
<accession>A0ABZ3IQQ6</accession>
<evidence type="ECO:0000313" key="4">
    <source>
        <dbReference type="Proteomes" id="UP000216752"/>
    </source>
</evidence>
<gene>
    <name evidence="3" type="ORF">SPSIL_042370</name>
</gene>
<evidence type="ECO:0000256" key="1">
    <source>
        <dbReference type="ARBA" id="ARBA00022795"/>
    </source>
</evidence>
<name>A0ABZ3IQQ6_9FIRM</name>
<evidence type="ECO:0000313" key="3">
    <source>
        <dbReference type="EMBL" id="XFO68017.1"/>
    </source>
</evidence>
<proteinExistence type="predicted"/>
<dbReference type="Pfam" id="PF05130">
    <property type="entry name" value="FlgN"/>
    <property type="match status" value="1"/>
</dbReference>
<dbReference type="InterPro" id="IPR036679">
    <property type="entry name" value="FlgN-like_sf"/>
</dbReference>
<dbReference type="SUPFAM" id="SSF140566">
    <property type="entry name" value="FlgN-like"/>
    <property type="match status" value="1"/>
</dbReference>
<organism evidence="3 4">
    <name type="scientific">Sporomusa silvacetica DSM 10669</name>
    <dbReference type="NCBI Taxonomy" id="1123289"/>
    <lineage>
        <taxon>Bacteria</taxon>
        <taxon>Bacillati</taxon>
        <taxon>Bacillota</taxon>
        <taxon>Negativicutes</taxon>
        <taxon>Selenomonadales</taxon>
        <taxon>Sporomusaceae</taxon>
        <taxon>Sporomusa</taxon>
    </lineage>
</organism>
<dbReference type="Gene3D" id="1.20.58.300">
    <property type="entry name" value="FlgN-like"/>
    <property type="match status" value="1"/>
</dbReference>
<dbReference type="EMBL" id="CP155573">
    <property type="protein sequence ID" value="XFO68017.1"/>
    <property type="molecule type" value="Genomic_DNA"/>
</dbReference>
<keyword evidence="1" id="KW-1005">Bacterial flagellum biogenesis</keyword>
<keyword evidence="4" id="KW-1185">Reference proteome</keyword>
<sequence>MKEKLDRLINLLIELISMYQGIVKLSQNKRGVLVSGGNPKELELITKQEEVLILQIAKIEKVRESIIKEIITAHNLNCETLTLTQIKVLADSEAAERFAQISDKLNTIVAELSTLNEANTKLLQQAMNFINYNINILAQHAADSTYAPQGQPSKPAQARTFIDQKV</sequence>